<evidence type="ECO:0000313" key="5">
    <source>
        <dbReference type="Proteomes" id="UP000751190"/>
    </source>
</evidence>
<dbReference type="Pfam" id="PF21023">
    <property type="entry name" value="DENR_N"/>
    <property type="match status" value="1"/>
</dbReference>
<dbReference type="EMBL" id="JAGTXO010000012">
    <property type="protein sequence ID" value="KAG8464573.1"/>
    <property type="molecule type" value="Genomic_DNA"/>
</dbReference>
<evidence type="ECO:0000259" key="3">
    <source>
        <dbReference type="Pfam" id="PF21023"/>
    </source>
</evidence>
<dbReference type="InterPro" id="IPR048517">
    <property type="entry name" value="DENR_N"/>
</dbReference>
<feature type="domain" description="DUF4209" evidence="2">
    <location>
        <begin position="167"/>
        <end position="230"/>
    </location>
</feature>
<feature type="domain" description="DENR N-terminal" evidence="3">
    <location>
        <begin position="551"/>
        <end position="573"/>
    </location>
</feature>
<feature type="region of interest" description="Disordered" evidence="1">
    <location>
        <begin position="362"/>
        <end position="397"/>
    </location>
</feature>
<dbReference type="PANTHER" id="PTHR31701">
    <property type="entry name" value="ENDOPLASMIC RETICULUM MEMBRANE-ASSOCIATED RNA DEGRADATION PROTEIN"/>
    <property type="match status" value="1"/>
</dbReference>
<sequence length="793" mass="81517">MVDADPEPTPFLSAGVRALFCGTAHEPGEAPAAPLIGPDGCIDWEAGPLAAHRILAAELAPGTAPHVLTPEQVARCARRLRGLAARAPAALEQLVPTELPPRLARAHELLVSARADGGARAGTTAGCSAGLGALQLVLAELECRVNALFDAGGAGAAAGPPSAQSPSHAKLKEVLRAAHVTAVLPPAVSLALHVLVGPLHGVCLRNLAWHGFLCPADLPGCAPWPSLLLLLVALGLPPAPRAARAPLAAPRAPDAVATASLVELEEALPATAVLCAPVLHAHMVPALLDAVRLARAGERVLALGLVYAVIEVTLRAAFMAANGLEAESGCAQLFVRHTLLEHVLSHAPPPPHLLPRRTAQHALAGETTRSEHQREADAADERSAASPAQQRGVSAATRRGATNRLLASLGEGALSAIYDEFIWLTPPPSPSPPTHGPHLLLRNLLVHGELCDEDVPTEMPARICRLAVGLAVQLSRAGGVGACAADTRFPPVAAECAAQLAAHTPTRHALQRVWQHARALLAPVQPDDRAPDAQPAPVVRVRLSPSCLGTVEYCAACGMPPELCEYGPAPNACVARALGLGQGASSLAQLAAAARAVRCAALHDMSLVSADGRAARAGALDGAKRPAQPQPREAAPPTADTELRFALEAVAARLRTLTRERAHAAAAPAAAPRRWCDAVELGKLAIVGNTLGAMSRVEQLARVRLCALAVQLHTEPAARKLVAAAEAVGLVELTLLGAEVGTLALDERASSTDASQAVATHLQQLLGALGGAVERGEWKAVPPLAAALVPPAA</sequence>
<dbReference type="Proteomes" id="UP000751190">
    <property type="component" value="Unassembled WGS sequence"/>
</dbReference>
<evidence type="ECO:0000256" key="1">
    <source>
        <dbReference type="SAM" id="MobiDB-lite"/>
    </source>
</evidence>
<keyword evidence="5" id="KW-1185">Reference proteome</keyword>
<accession>A0A8J6CEH2</accession>
<dbReference type="AlphaFoldDB" id="A0A8J6CEH2"/>
<name>A0A8J6CEH2_DIALT</name>
<dbReference type="InterPro" id="IPR039635">
    <property type="entry name" value="ERMARD"/>
</dbReference>
<dbReference type="PANTHER" id="PTHR31701:SF2">
    <property type="entry name" value="ENDOPLASMIC RETICULUM MEMBRANE-ASSOCIATED RNA DEGRADATION PROTEIN"/>
    <property type="match status" value="1"/>
</dbReference>
<evidence type="ECO:0008006" key="6">
    <source>
        <dbReference type="Google" id="ProtNLM"/>
    </source>
</evidence>
<reference evidence="4" key="1">
    <citation type="submission" date="2021-05" db="EMBL/GenBank/DDBJ databases">
        <title>The genome of the haptophyte Pavlova lutheri (Diacronema luteri, Pavlovales) - a model for lipid biosynthesis in eukaryotic algae.</title>
        <authorList>
            <person name="Hulatt C.J."/>
            <person name="Posewitz M.C."/>
        </authorList>
    </citation>
    <scope>NUCLEOTIDE SEQUENCE</scope>
    <source>
        <strain evidence="4">NIVA-4/92</strain>
    </source>
</reference>
<proteinExistence type="predicted"/>
<dbReference type="Pfam" id="PF13910">
    <property type="entry name" value="DUF4209"/>
    <property type="match status" value="1"/>
</dbReference>
<dbReference type="InterPro" id="IPR025209">
    <property type="entry name" value="DUF4209"/>
</dbReference>
<organism evidence="4 5">
    <name type="scientific">Diacronema lutheri</name>
    <name type="common">Unicellular marine alga</name>
    <name type="synonym">Monochrysis lutheri</name>
    <dbReference type="NCBI Taxonomy" id="2081491"/>
    <lineage>
        <taxon>Eukaryota</taxon>
        <taxon>Haptista</taxon>
        <taxon>Haptophyta</taxon>
        <taxon>Pavlovophyceae</taxon>
        <taxon>Pavlovales</taxon>
        <taxon>Pavlovaceae</taxon>
        <taxon>Diacronema</taxon>
    </lineage>
</organism>
<dbReference type="OrthoDB" id="49386at2759"/>
<feature type="region of interest" description="Disordered" evidence="1">
    <location>
        <begin position="619"/>
        <end position="639"/>
    </location>
</feature>
<comment type="caution">
    <text evidence="4">The sequence shown here is derived from an EMBL/GenBank/DDBJ whole genome shotgun (WGS) entry which is preliminary data.</text>
</comment>
<feature type="compositionally biased region" description="Basic and acidic residues" evidence="1">
    <location>
        <begin position="368"/>
        <end position="383"/>
    </location>
</feature>
<evidence type="ECO:0000259" key="2">
    <source>
        <dbReference type="Pfam" id="PF13910"/>
    </source>
</evidence>
<evidence type="ECO:0000313" key="4">
    <source>
        <dbReference type="EMBL" id="KAG8464573.1"/>
    </source>
</evidence>
<protein>
    <recommendedName>
        <fullName evidence="6">DUF4209 domain-containing protein</fullName>
    </recommendedName>
</protein>
<gene>
    <name evidence="4" type="ORF">KFE25_009941</name>
</gene>